<dbReference type="SMART" id="SM00825">
    <property type="entry name" value="PKS_KS"/>
    <property type="match status" value="1"/>
</dbReference>
<evidence type="ECO:0000259" key="4">
    <source>
        <dbReference type="PROSITE" id="PS52004"/>
    </source>
</evidence>
<dbReference type="RefSeq" id="WP_145261803.1">
    <property type="nucleotide sequence ID" value="NZ_CP036279.1"/>
</dbReference>
<sequence length="425" mass="45156">MSGSDRRIVITGLGAVTPLGTGNDTVWQALAAGKSGIMPIESFLSDETTTRIAGEVRDFDPKKFVKQRKSLKVMARDIQLAVGAAHLAVTDSTIDPEKVDPLRFGVCFGASMIASDLDELGMPVSESINGSRRFDLKKWGVEGMEQLFPLWMLKYLPNMPACHVSIFYDAQGPNNSITAGEASSTLAMGEAFRVIERDSADVMITGGTDSKINPLAIVRLALLDRLTHRGDDPAKASRPFDAGHDGLVPGEGSASLVFEELEHAKARGATIYGEVTGFGVSCLPKKHGTAITSAVKRALADAGIEASDLGHVIPTGTSCRDEDRLESFALAEILGDSAKDVPVVAYKSYTGQIGAGSGSVELLASLLGHKHGVLPATLNYERPDPEAAELKVLREPVDFPNKPLLTYDLSHSGQCGALVINPFQG</sequence>
<evidence type="ECO:0000256" key="3">
    <source>
        <dbReference type="RuleBase" id="RU003694"/>
    </source>
</evidence>
<dbReference type="InterPro" id="IPR000794">
    <property type="entry name" value="Beta-ketoacyl_synthase"/>
</dbReference>
<gene>
    <name evidence="5" type="primary">fabF_6</name>
    <name evidence="5" type="ORF">Pan216_48310</name>
</gene>
<comment type="similarity">
    <text evidence="1 3">Belongs to the thiolase-like superfamily. Beta-ketoacyl-ACP synthases family.</text>
</comment>
<dbReference type="InterPro" id="IPR020841">
    <property type="entry name" value="PKS_Beta-ketoAc_synthase_dom"/>
</dbReference>
<keyword evidence="5" id="KW-0012">Acyltransferase</keyword>
<dbReference type="Pfam" id="PF00109">
    <property type="entry name" value="ketoacyl-synt"/>
    <property type="match status" value="1"/>
</dbReference>
<dbReference type="GO" id="GO:0006633">
    <property type="term" value="P:fatty acid biosynthetic process"/>
    <property type="evidence" value="ECO:0007669"/>
    <property type="project" value="TreeGrafter"/>
</dbReference>
<dbReference type="Proteomes" id="UP000317093">
    <property type="component" value="Chromosome"/>
</dbReference>
<dbReference type="InterPro" id="IPR014031">
    <property type="entry name" value="Ketoacyl_synth_C"/>
</dbReference>
<dbReference type="InterPro" id="IPR016039">
    <property type="entry name" value="Thiolase-like"/>
</dbReference>
<dbReference type="CDD" id="cd00834">
    <property type="entry name" value="KAS_I_II"/>
    <property type="match status" value="1"/>
</dbReference>
<feature type="domain" description="Ketosynthase family 3 (KS3)" evidence="4">
    <location>
        <begin position="5"/>
        <end position="422"/>
    </location>
</feature>
<dbReference type="AlphaFoldDB" id="A0A518BAD6"/>
<protein>
    <submittedName>
        <fullName evidence="5">3-oxoacyl-[acyl-carrier-protein] synthase 2</fullName>
        <ecNumber evidence="5">2.3.1.179</ecNumber>
    </submittedName>
</protein>
<dbReference type="GO" id="GO:0004315">
    <property type="term" value="F:3-oxoacyl-[acyl-carrier-protein] synthase activity"/>
    <property type="evidence" value="ECO:0007669"/>
    <property type="project" value="UniProtKB-EC"/>
</dbReference>
<evidence type="ECO:0000256" key="2">
    <source>
        <dbReference type="ARBA" id="ARBA00022679"/>
    </source>
</evidence>
<keyword evidence="2 3" id="KW-0808">Transferase</keyword>
<dbReference type="Gene3D" id="3.40.47.10">
    <property type="match status" value="1"/>
</dbReference>
<dbReference type="PANTHER" id="PTHR11712:SF336">
    <property type="entry name" value="3-OXOACYL-[ACYL-CARRIER-PROTEIN] SYNTHASE, MITOCHONDRIAL"/>
    <property type="match status" value="1"/>
</dbReference>
<dbReference type="EMBL" id="CP036279">
    <property type="protein sequence ID" value="QDU63950.1"/>
    <property type="molecule type" value="Genomic_DNA"/>
</dbReference>
<dbReference type="InterPro" id="IPR014030">
    <property type="entry name" value="Ketoacyl_synth_N"/>
</dbReference>
<dbReference type="SUPFAM" id="SSF53901">
    <property type="entry name" value="Thiolase-like"/>
    <property type="match status" value="2"/>
</dbReference>
<dbReference type="EC" id="2.3.1.179" evidence="5"/>
<dbReference type="GO" id="GO:0005829">
    <property type="term" value="C:cytosol"/>
    <property type="evidence" value="ECO:0007669"/>
    <property type="project" value="TreeGrafter"/>
</dbReference>
<accession>A0A518BAD6</accession>
<name>A0A518BAD6_9BACT</name>
<dbReference type="OrthoDB" id="292158at2"/>
<dbReference type="Pfam" id="PF02801">
    <property type="entry name" value="Ketoacyl-synt_C"/>
    <property type="match status" value="1"/>
</dbReference>
<keyword evidence="6" id="KW-1185">Reference proteome</keyword>
<evidence type="ECO:0000313" key="6">
    <source>
        <dbReference type="Proteomes" id="UP000317093"/>
    </source>
</evidence>
<proteinExistence type="inferred from homology"/>
<reference evidence="5 6" key="1">
    <citation type="submission" date="2019-02" db="EMBL/GenBank/DDBJ databases">
        <title>Deep-cultivation of Planctomycetes and their phenomic and genomic characterization uncovers novel biology.</title>
        <authorList>
            <person name="Wiegand S."/>
            <person name="Jogler M."/>
            <person name="Boedeker C."/>
            <person name="Pinto D."/>
            <person name="Vollmers J."/>
            <person name="Rivas-Marin E."/>
            <person name="Kohn T."/>
            <person name="Peeters S.H."/>
            <person name="Heuer A."/>
            <person name="Rast P."/>
            <person name="Oberbeckmann S."/>
            <person name="Bunk B."/>
            <person name="Jeske O."/>
            <person name="Meyerdierks A."/>
            <person name="Storesund J.E."/>
            <person name="Kallscheuer N."/>
            <person name="Luecker S."/>
            <person name="Lage O.M."/>
            <person name="Pohl T."/>
            <person name="Merkel B.J."/>
            <person name="Hornburger P."/>
            <person name="Mueller R.-W."/>
            <person name="Bruemmer F."/>
            <person name="Labrenz M."/>
            <person name="Spormann A.M."/>
            <person name="Op den Camp H."/>
            <person name="Overmann J."/>
            <person name="Amann R."/>
            <person name="Jetten M.S.M."/>
            <person name="Mascher T."/>
            <person name="Medema M.H."/>
            <person name="Devos D.P."/>
            <person name="Kaster A.-K."/>
            <person name="Ovreas L."/>
            <person name="Rohde M."/>
            <person name="Galperin M.Y."/>
            <person name="Jogler C."/>
        </authorList>
    </citation>
    <scope>NUCLEOTIDE SEQUENCE [LARGE SCALE GENOMIC DNA]</scope>
    <source>
        <strain evidence="5 6">Pan216</strain>
    </source>
</reference>
<evidence type="ECO:0000256" key="1">
    <source>
        <dbReference type="ARBA" id="ARBA00008467"/>
    </source>
</evidence>
<dbReference type="PROSITE" id="PS52004">
    <property type="entry name" value="KS3_2"/>
    <property type="match status" value="1"/>
</dbReference>
<dbReference type="KEGG" id="knv:Pan216_48310"/>
<organism evidence="5 6">
    <name type="scientific">Kolteria novifilia</name>
    <dbReference type="NCBI Taxonomy" id="2527975"/>
    <lineage>
        <taxon>Bacteria</taxon>
        <taxon>Pseudomonadati</taxon>
        <taxon>Planctomycetota</taxon>
        <taxon>Planctomycetia</taxon>
        <taxon>Kolteriales</taxon>
        <taxon>Kolteriaceae</taxon>
        <taxon>Kolteria</taxon>
    </lineage>
</organism>
<evidence type="ECO:0000313" key="5">
    <source>
        <dbReference type="EMBL" id="QDU63950.1"/>
    </source>
</evidence>
<dbReference type="PANTHER" id="PTHR11712">
    <property type="entry name" value="POLYKETIDE SYNTHASE-RELATED"/>
    <property type="match status" value="1"/>
</dbReference>